<keyword evidence="9" id="KW-0325">Glycoprotein</keyword>
<dbReference type="AlphaFoldDB" id="A0AAD3RA11"/>
<dbReference type="SUPFAM" id="SSF49313">
    <property type="entry name" value="Cadherin-like"/>
    <property type="match status" value="2"/>
</dbReference>
<dbReference type="GO" id="GO:0007156">
    <property type="term" value="P:homophilic cell adhesion via plasma membrane adhesion molecules"/>
    <property type="evidence" value="ECO:0007669"/>
    <property type="project" value="InterPro"/>
</dbReference>
<evidence type="ECO:0000259" key="13">
    <source>
        <dbReference type="PROSITE" id="PS50268"/>
    </source>
</evidence>
<dbReference type="GO" id="GO:0016342">
    <property type="term" value="C:catenin complex"/>
    <property type="evidence" value="ECO:0007669"/>
    <property type="project" value="TreeGrafter"/>
</dbReference>
<feature type="compositionally biased region" description="Polar residues" evidence="11">
    <location>
        <begin position="159"/>
        <end position="169"/>
    </location>
</feature>
<evidence type="ECO:0000256" key="12">
    <source>
        <dbReference type="SAM" id="SignalP"/>
    </source>
</evidence>
<keyword evidence="15" id="KW-1185">Reference proteome</keyword>
<dbReference type="GO" id="GO:0000902">
    <property type="term" value="P:cell morphogenesis"/>
    <property type="evidence" value="ECO:0007669"/>
    <property type="project" value="TreeGrafter"/>
</dbReference>
<dbReference type="FunFam" id="2.60.40.60:FF:000011">
    <property type="entry name" value="Cadherin 1"/>
    <property type="match status" value="1"/>
</dbReference>
<evidence type="ECO:0000256" key="6">
    <source>
        <dbReference type="ARBA" id="ARBA00022837"/>
    </source>
</evidence>
<feature type="domain" description="Cadherin" evidence="13">
    <location>
        <begin position="188"/>
        <end position="261"/>
    </location>
</feature>
<sequence>MGTARFAVIAILIVIFQASASLTAEKPTCVPGFESNMLIFKVNRNRLNHGARLGRVVFTDCTPRTRFLFHSDDSRFMVQPDGILKVKRHVVLHEGHLDLVINSWDSQGLKMSVPVRILYHRHHHEKNHGGHHGDHHENHHQNVEHHHGDHRHHNHQHVLTESDSANNTEVPVLQFPKTGDGLRRRKRDWVIPDLKVSENDRGPYPLKVSQIRSNEDKIKKIYYSITGPGADQPPVGLFTMDRDTGILYVTQPLDREHVVRYMRPYDSLLVFDYEGGVALTQEASSSEPSSSGDQDYNCPQ</sequence>
<keyword evidence="7" id="KW-0130">Cell adhesion</keyword>
<feature type="signal peptide" evidence="12">
    <location>
        <begin position="1"/>
        <end position="20"/>
    </location>
</feature>
<comment type="subcellular location">
    <subcellularLocation>
        <location evidence="1">Cell membrane</location>
    </subcellularLocation>
</comment>
<feature type="compositionally biased region" description="Basic and acidic residues" evidence="11">
    <location>
        <begin position="127"/>
        <end position="147"/>
    </location>
</feature>
<evidence type="ECO:0000313" key="15">
    <source>
        <dbReference type="Proteomes" id="UP001279410"/>
    </source>
</evidence>
<name>A0AAD3RA11_LATJO</name>
<evidence type="ECO:0000256" key="11">
    <source>
        <dbReference type="SAM" id="MobiDB-lite"/>
    </source>
</evidence>
<dbReference type="FunFam" id="2.60.40.60:FF:000191">
    <property type="entry name" value="Cadherin 1"/>
    <property type="match status" value="1"/>
</dbReference>
<feature type="chain" id="PRO_5042089809" evidence="12">
    <location>
        <begin position="21"/>
        <end position="300"/>
    </location>
</feature>
<dbReference type="PANTHER" id="PTHR24027:SF319">
    <property type="entry name" value="CADHERIN-1"/>
    <property type="match status" value="1"/>
</dbReference>
<evidence type="ECO:0000313" key="14">
    <source>
        <dbReference type="EMBL" id="GLD62699.1"/>
    </source>
</evidence>
<dbReference type="InterPro" id="IPR015919">
    <property type="entry name" value="Cadherin-like_sf"/>
</dbReference>
<organism evidence="14 15">
    <name type="scientific">Lates japonicus</name>
    <name type="common">Japanese lates</name>
    <dbReference type="NCBI Taxonomy" id="270547"/>
    <lineage>
        <taxon>Eukaryota</taxon>
        <taxon>Metazoa</taxon>
        <taxon>Chordata</taxon>
        <taxon>Craniata</taxon>
        <taxon>Vertebrata</taxon>
        <taxon>Euteleostomi</taxon>
        <taxon>Actinopterygii</taxon>
        <taxon>Neopterygii</taxon>
        <taxon>Teleostei</taxon>
        <taxon>Neoteleostei</taxon>
        <taxon>Acanthomorphata</taxon>
        <taxon>Carangaria</taxon>
        <taxon>Carangaria incertae sedis</taxon>
        <taxon>Centropomidae</taxon>
        <taxon>Lates</taxon>
    </lineage>
</organism>
<comment type="caution">
    <text evidence="14">The sequence shown here is derived from an EMBL/GenBank/DDBJ whole genome shotgun (WGS) entry which is preliminary data.</text>
</comment>
<dbReference type="Pfam" id="PF00028">
    <property type="entry name" value="Cadherin"/>
    <property type="match status" value="1"/>
</dbReference>
<dbReference type="GO" id="GO:0005912">
    <property type="term" value="C:adherens junction"/>
    <property type="evidence" value="ECO:0007669"/>
    <property type="project" value="TreeGrafter"/>
</dbReference>
<evidence type="ECO:0000256" key="7">
    <source>
        <dbReference type="ARBA" id="ARBA00022889"/>
    </source>
</evidence>
<dbReference type="GO" id="GO:0034332">
    <property type="term" value="P:adherens junction organization"/>
    <property type="evidence" value="ECO:0007669"/>
    <property type="project" value="TreeGrafter"/>
</dbReference>
<dbReference type="Pfam" id="PF08758">
    <property type="entry name" value="Cadherin_pro"/>
    <property type="match status" value="1"/>
</dbReference>
<gene>
    <name evidence="14" type="ORF">AKAME5_001439100</name>
</gene>
<keyword evidence="5" id="KW-0677">Repeat</keyword>
<dbReference type="GO" id="GO:0005509">
    <property type="term" value="F:calcium ion binding"/>
    <property type="evidence" value="ECO:0007669"/>
    <property type="project" value="UniProtKB-UniRule"/>
</dbReference>
<dbReference type="GO" id="GO:0016339">
    <property type="term" value="P:calcium-dependent cell-cell adhesion via plasma membrane cell adhesion molecules"/>
    <property type="evidence" value="ECO:0007669"/>
    <property type="project" value="TreeGrafter"/>
</dbReference>
<dbReference type="PANTHER" id="PTHR24027">
    <property type="entry name" value="CADHERIN-23"/>
    <property type="match status" value="1"/>
</dbReference>
<keyword evidence="3" id="KW-0479">Metal-binding</keyword>
<evidence type="ECO:0000256" key="9">
    <source>
        <dbReference type="ARBA" id="ARBA00023180"/>
    </source>
</evidence>
<keyword evidence="8" id="KW-0472">Membrane</keyword>
<protein>
    <submittedName>
        <fullName evidence="14">Protocadherin Fat 4-like protein</fullName>
    </submittedName>
</protein>
<evidence type="ECO:0000256" key="1">
    <source>
        <dbReference type="ARBA" id="ARBA00004236"/>
    </source>
</evidence>
<evidence type="ECO:0000256" key="5">
    <source>
        <dbReference type="ARBA" id="ARBA00022737"/>
    </source>
</evidence>
<reference evidence="14" key="1">
    <citation type="submission" date="2022-08" db="EMBL/GenBank/DDBJ databases">
        <title>Genome sequencing of akame (Lates japonicus).</title>
        <authorList>
            <person name="Hashiguchi Y."/>
            <person name="Takahashi H."/>
        </authorList>
    </citation>
    <scope>NUCLEOTIDE SEQUENCE</scope>
    <source>
        <strain evidence="14">Kochi</strain>
    </source>
</reference>
<keyword evidence="4 12" id="KW-0732">Signal</keyword>
<evidence type="ECO:0000256" key="10">
    <source>
        <dbReference type="PROSITE-ProRule" id="PRU00043"/>
    </source>
</evidence>
<keyword evidence="2" id="KW-1003">Cell membrane</keyword>
<evidence type="ECO:0000256" key="8">
    <source>
        <dbReference type="ARBA" id="ARBA00023136"/>
    </source>
</evidence>
<dbReference type="PROSITE" id="PS50268">
    <property type="entry name" value="CADHERIN_2"/>
    <property type="match status" value="1"/>
</dbReference>
<accession>A0AAD3RA11</accession>
<proteinExistence type="predicted"/>
<dbReference type="GO" id="GO:0045296">
    <property type="term" value="F:cadherin binding"/>
    <property type="evidence" value="ECO:0007669"/>
    <property type="project" value="TreeGrafter"/>
</dbReference>
<dbReference type="Proteomes" id="UP001279410">
    <property type="component" value="Unassembled WGS sequence"/>
</dbReference>
<feature type="region of interest" description="Disordered" evidence="11">
    <location>
        <begin position="281"/>
        <end position="300"/>
    </location>
</feature>
<dbReference type="GO" id="GO:0007043">
    <property type="term" value="P:cell-cell junction assembly"/>
    <property type="evidence" value="ECO:0007669"/>
    <property type="project" value="TreeGrafter"/>
</dbReference>
<keyword evidence="6 10" id="KW-0106">Calcium</keyword>
<evidence type="ECO:0000256" key="4">
    <source>
        <dbReference type="ARBA" id="ARBA00022729"/>
    </source>
</evidence>
<dbReference type="InterPro" id="IPR039808">
    <property type="entry name" value="Cadherin"/>
</dbReference>
<dbReference type="EMBL" id="BRZM01000054">
    <property type="protein sequence ID" value="GLD62699.1"/>
    <property type="molecule type" value="Genomic_DNA"/>
</dbReference>
<dbReference type="GO" id="GO:0044331">
    <property type="term" value="P:cell-cell adhesion mediated by cadherin"/>
    <property type="evidence" value="ECO:0007669"/>
    <property type="project" value="TreeGrafter"/>
</dbReference>
<evidence type="ECO:0000256" key="3">
    <source>
        <dbReference type="ARBA" id="ARBA00022723"/>
    </source>
</evidence>
<dbReference type="SMART" id="SM01055">
    <property type="entry name" value="Cadherin_pro"/>
    <property type="match status" value="1"/>
</dbReference>
<feature type="region of interest" description="Disordered" evidence="11">
    <location>
        <begin position="125"/>
        <end position="179"/>
    </location>
</feature>
<dbReference type="GO" id="GO:0016477">
    <property type="term" value="P:cell migration"/>
    <property type="evidence" value="ECO:0007669"/>
    <property type="project" value="TreeGrafter"/>
</dbReference>
<dbReference type="Gene3D" id="2.60.40.60">
    <property type="entry name" value="Cadherins"/>
    <property type="match status" value="2"/>
</dbReference>
<dbReference type="InterPro" id="IPR002126">
    <property type="entry name" value="Cadherin-like_dom"/>
</dbReference>
<evidence type="ECO:0000256" key="2">
    <source>
        <dbReference type="ARBA" id="ARBA00022475"/>
    </source>
</evidence>
<dbReference type="GO" id="GO:0005737">
    <property type="term" value="C:cytoplasm"/>
    <property type="evidence" value="ECO:0007669"/>
    <property type="project" value="TreeGrafter"/>
</dbReference>
<dbReference type="InterPro" id="IPR014868">
    <property type="entry name" value="Cadherin_pro_dom"/>
</dbReference>
<dbReference type="GO" id="GO:0008013">
    <property type="term" value="F:beta-catenin binding"/>
    <property type="evidence" value="ECO:0007669"/>
    <property type="project" value="TreeGrafter"/>
</dbReference>